<comment type="caution">
    <text evidence="1">The sequence shown here is derived from an EMBL/GenBank/DDBJ whole genome shotgun (WGS) entry which is preliminary data.</text>
</comment>
<name>A0AAX0UIE1_BURPE</name>
<dbReference type="EMBL" id="PHRB01000001">
    <property type="protein sequence ID" value="PJO67957.1"/>
    <property type="molecule type" value="Genomic_DNA"/>
</dbReference>
<gene>
    <name evidence="1" type="ORF">CWD88_01370</name>
</gene>
<accession>A0AAX0UIE1</accession>
<dbReference type="AlphaFoldDB" id="A0AAX0UIE1"/>
<evidence type="ECO:0000313" key="1">
    <source>
        <dbReference type="EMBL" id="PJO67957.1"/>
    </source>
</evidence>
<evidence type="ECO:0000313" key="2">
    <source>
        <dbReference type="Proteomes" id="UP000231878"/>
    </source>
</evidence>
<protein>
    <submittedName>
        <fullName evidence="1">S-(Hydroxymethyl)glutathione dehydrogenase</fullName>
    </submittedName>
</protein>
<dbReference type="Proteomes" id="UP000231878">
    <property type="component" value="Unassembled WGS sequence"/>
</dbReference>
<proteinExistence type="predicted"/>
<reference evidence="1 2" key="1">
    <citation type="submission" date="2017-11" db="EMBL/GenBank/DDBJ databases">
        <title>Molecular characterization of Burkholderia pseudomallei and closely related isolates from Vietnam.</title>
        <authorList>
            <person name="Ustinov D.V."/>
            <person name="Antonov A.S."/>
            <person name="Avdusheva E.F."/>
            <person name="Shpak I.M."/>
            <person name="Zakharova I.B."/>
            <person name="Thi L.A."/>
            <person name="Teteryatnikova N."/>
            <person name="Lopasteyskaya Y.A."/>
            <person name="Kuzyutina J.A."/>
            <person name="Ngo T.N."/>
            <person name="Victorov D.V."/>
        </authorList>
    </citation>
    <scope>NUCLEOTIDE SEQUENCE [LARGE SCALE GENOMIC DNA]</scope>
    <source>
        <strain evidence="1 2">V1512</strain>
    </source>
</reference>
<organism evidence="1 2">
    <name type="scientific">Burkholderia pseudomallei</name>
    <name type="common">Pseudomonas pseudomallei</name>
    <dbReference type="NCBI Taxonomy" id="28450"/>
    <lineage>
        <taxon>Bacteria</taxon>
        <taxon>Pseudomonadati</taxon>
        <taxon>Pseudomonadota</taxon>
        <taxon>Betaproteobacteria</taxon>
        <taxon>Burkholderiales</taxon>
        <taxon>Burkholderiaceae</taxon>
        <taxon>Burkholderia</taxon>
        <taxon>pseudomallei group</taxon>
    </lineage>
</organism>
<sequence>MFEMPRLRVGISIDSRTGCLAQQRVSAPDLSCRGLSARSRRFRHVGMPPPSLADALAKP</sequence>